<protein>
    <submittedName>
        <fullName evidence="5">Uncharacterized protein</fullName>
    </submittedName>
</protein>
<accession>A0AA36M2G1</accession>
<name>A0AA36M2G1_CYLNA</name>
<dbReference type="GO" id="GO:0005615">
    <property type="term" value="C:extracellular space"/>
    <property type="evidence" value="ECO:0007669"/>
    <property type="project" value="TreeGrafter"/>
</dbReference>
<comment type="subunit">
    <text evidence="2">Homodimer; disulfide-linked.</text>
</comment>
<keyword evidence="4" id="KW-1015">Disulfide bond</keyword>
<comment type="similarity">
    <text evidence="1">Belongs to the stanniocalcin family.</text>
</comment>
<evidence type="ECO:0000313" key="6">
    <source>
        <dbReference type="Proteomes" id="UP001176961"/>
    </source>
</evidence>
<dbReference type="GO" id="GO:0005179">
    <property type="term" value="F:hormone activity"/>
    <property type="evidence" value="ECO:0007669"/>
    <property type="project" value="UniProtKB-KW"/>
</dbReference>
<dbReference type="PANTHER" id="PTHR11245">
    <property type="entry name" value="STANNIOCALCIN"/>
    <property type="match status" value="1"/>
</dbReference>
<dbReference type="EMBL" id="CATQJL010000112">
    <property type="protein sequence ID" value="CAJ0596163.1"/>
    <property type="molecule type" value="Genomic_DNA"/>
</dbReference>
<dbReference type="InterPro" id="IPR004978">
    <property type="entry name" value="Stanniocalcin"/>
</dbReference>
<evidence type="ECO:0000256" key="3">
    <source>
        <dbReference type="ARBA" id="ARBA00022702"/>
    </source>
</evidence>
<gene>
    <name evidence="5" type="ORF">CYNAS_LOCUS8146</name>
</gene>
<dbReference type="PANTHER" id="PTHR11245:SF6">
    <property type="entry name" value="DUF19 DOMAIN-CONTAINING PROTEIN"/>
    <property type="match status" value="1"/>
</dbReference>
<organism evidence="5 6">
    <name type="scientific">Cylicocyclus nassatus</name>
    <name type="common">Nematode worm</name>
    <dbReference type="NCBI Taxonomy" id="53992"/>
    <lineage>
        <taxon>Eukaryota</taxon>
        <taxon>Metazoa</taxon>
        <taxon>Ecdysozoa</taxon>
        <taxon>Nematoda</taxon>
        <taxon>Chromadorea</taxon>
        <taxon>Rhabditida</taxon>
        <taxon>Rhabditina</taxon>
        <taxon>Rhabditomorpha</taxon>
        <taxon>Strongyloidea</taxon>
        <taxon>Strongylidae</taxon>
        <taxon>Cylicocyclus</taxon>
    </lineage>
</organism>
<evidence type="ECO:0000313" key="5">
    <source>
        <dbReference type="EMBL" id="CAJ0596163.1"/>
    </source>
</evidence>
<evidence type="ECO:0000256" key="2">
    <source>
        <dbReference type="ARBA" id="ARBA00011748"/>
    </source>
</evidence>
<evidence type="ECO:0000256" key="4">
    <source>
        <dbReference type="ARBA" id="ARBA00023157"/>
    </source>
</evidence>
<reference evidence="5" key="1">
    <citation type="submission" date="2023-07" db="EMBL/GenBank/DDBJ databases">
        <authorList>
            <consortium name="CYATHOMIX"/>
        </authorList>
    </citation>
    <scope>NUCLEOTIDE SEQUENCE</scope>
    <source>
        <strain evidence="5">N/A</strain>
    </source>
</reference>
<proteinExistence type="inferred from homology"/>
<dbReference type="GO" id="GO:0006874">
    <property type="term" value="P:intracellular calcium ion homeostasis"/>
    <property type="evidence" value="ECO:0007669"/>
    <property type="project" value="TreeGrafter"/>
</dbReference>
<dbReference type="AlphaFoldDB" id="A0AA36M2G1"/>
<evidence type="ECO:0000256" key="1">
    <source>
        <dbReference type="ARBA" id="ARBA00008693"/>
    </source>
</evidence>
<keyword evidence="3" id="KW-0372">Hormone</keyword>
<keyword evidence="6" id="KW-1185">Reference proteome</keyword>
<comment type="caution">
    <text evidence="5">The sequence shown here is derived from an EMBL/GenBank/DDBJ whole genome shotgun (WGS) entry which is preliminary data.</text>
</comment>
<dbReference type="Proteomes" id="UP001176961">
    <property type="component" value="Unassembled WGS sequence"/>
</dbReference>
<sequence length="160" mass="17890">MFLSAFYLVLVAVLNISEAQNNLTDRCDAYKFLEDKASCGKKGYLIQFGLRNCLKFSSPDIRSRFSSSGLAFLDCTTKCLITRLQNLFTGDLPTCSTVEKSAFASHLPCYLECNFCKICKTEKASLLSSYDKSDLFSYEAMKTAIKLLKTCGLFSCFRSS</sequence>